<evidence type="ECO:0000256" key="7">
    <source>
        <dbReference type="ARBA" id="ARBA00022519"/>
    </source>
</evidence>
<comment type="function">
    <text evidence="1">Involved in the TonB-dependent energy-dependent transport of various receptor-bound substrates.</text>
</comment>
<protein>
    <submittedName>
        <fullName evidence="14">Biopolymer transporter ExbD</fullName>
    </submittedName>
</protein>
<keyword evidence="8 12" id="KW-0812">Transmembrane</keyword>
<keyword evidence="5 12" id="KW-0813">Transport</keyword>
<evidence type="ECO:0000256" key="12">
    <source>
        <dbReference type="RuleBase" id="RU003879"/>
    </source>
</evidence>
<keyword evidence="6" id="KW-1003">Cell membrane</keyword>
<dbReference type="InterPro" id="IPR003400">
    <property type="entry name" value="ExbD"/>
</dbReference>
<keyword evidence="11 13" id="KW-0472">Membrane</keyword>
<reference evidence="14" key="1">
    <citation type="journal article" date="2007" name="Int. J. Syst. Evol. Microbiol.">
        <title>Luteimonas composti sp. nov., a moderately thermophilic bacterium isolated from food waste.</title>
        <authorList>
            <person name="Young C.C."/>
            <person name="Kampfer P."/>
            <person name="Chen W.M."/>
            <person name="Yen W.S."/>
            <person name="Arun A.B."/>
            <person name="Lai W.A."/>
            <person name="Shen F.T."/>
            <person name="Rekha P.D."/>
            <person name="Lin K.Y."/>
            <person name="Chou J.H."/>
        </authorList>
    </citation>
    <scope>NUCLEOTIDE SEQUENCE</scope>
    <source>
        <strain evidence="14">CC-YY355</strain>
    </source>
</reference>
<comment type="subunit">
    <text evidence="4">The accessory proteins ExbB and ExbD seem to form a complex with TonB.</text>
</comment>
<evidence type="ECO:0000256" key="1">
    <source>
        <dbReference type="ARBA" id="ARBA00003540"/>
    </source>
</evidence>
<evidence type="ECO:0000256" key="10">
    <source>
        <dbReference type="ARBA" id="ARBA00022989"/>
    </source>
</evidence>
<reference evidence="14" key="2">
    <citation type="submission" date="2023-04" db="EMBL/GenBank/DDBJ databases">
        <authorList>
            <person name="Sun J.-Q."/>
        </authorList>
    </citation>
    <scope>NUCLEOTIDE SEQUENCE</scope>
    <source>
        <strain evidence="14">CC-YY355</strain>
    </source>
</reference>
<comment type="similarity">
    <text evidence="3 12">Belongs to the ExbD/TolR family.</text>
</comment>
<keyword evidence="10 13" id="KW-1133">Transmembrane helix</keyword>
<dbReference type="RefSeq" id="WP_280943676.1">
    <property type="nucleotide sequence ID" value="NZ_JARYGX010000027.1"/>
</dbReference>
<evidence type="ECO:0000313" key="14">
    <source>
        <dbReference type="EMBL" id="MDH7454462.1"/>
    </source>
</evidence>
<keyword evidence="7" id="KW-0997">Cell inner membrane</keyword>
<comment type="caution">
    <text evidence="14">The sequence shown here is derived from an EMBL/GenBank/DDBJ whole genome shotgun (WGS) entry which is preliminary data.</text>
</comment>
<dbReference type="EMBL" id="JARYGX010000027">
    <property type="protein sequence ID" value="MDH7454462.1"/>
    <property type="molecule type" value="Genomic_DNA"/>
</dbReference>
<accession>A0ABT6MV01</accession>
<dbReference type="PANTHER" id="PTHR30558">
    <property type="entry name" value="EXBD MEMBRANE COMPONENT OF PMF-DRIVEN MACROMOLECULE IMPORT SYSTEM"/>
    <property type="match status" value="1"/>
</dbReference>
<comment type="subcellular location">
    <subcellularLocation>
        <location evidence="2">Cell inner membrane</location>
        <topology evidence="2">Single-pass type II membrane protein</topology>
    </subcellularLocation>
    <subcellularLocation>
        <location evidence="12">Cell membrane</location>
        <topology evidence="12">Single-pass type II membrane protein</topology>
    </subcellularLocation>
</comment>
<evidence type="ECO:0000256" key="3">
    <source>
        <dbReference type="ARBA" id="ARBA00005811"/>
    </source>
</evidence>
<organism evidence="14 15">
    <name type="scientific">Luteimonas composti</name>
    <dbReference type="NCBI Taxonomy" id="398257"/>
    <lineage>
        <taxon>Bacteria</taxon>
        <taxon>Pseudomonadati</taxon>
        <taxon>Pseudomonadota</taxon>
        <taxon>Gammaproteobacteria</taxon>
        <taxon>Lysobacterales</taxon>
        <taxon>Lysobacteraceae</taxon>
        <taxon>Luteimonas</taxon>
    </lineage>
</organism>
<name>A0ABT6MV01_9GAMM</name>
<evidence type="ECO:0000256" key="11">
    <source>
        <dbReference type="ARBA" id="ARBA00023136"/>
    </source>
</evidence>
<dbReference type="Gene3D" id="3.30.420.270">
    <property type="match status" value="1"/>
</dbReference>
<evidence type="ECO:0000256" key="5">
    <source>
        <dbReference type="ARBA" id="ARBA00022448"/>
    </source>
</evidence>
<gene>
    <name evidence="14" type="ORF">QF205_15480</name>
</gene>
<proteinExistence type="inferred from homology"/>
<evidence type="ECO:0000256" key="9">
    <source>
        <dbReference type="ARBA" id="ARBA00022927"/>
    </source>
</evidence>
<evidence type="ECO:0000256" key="13">
    <source>
        <dbReference type="SAM" id="Phobius"/>
    </source>
</evidence>
<dbReference type="PANTHER" id="PTHR30558:SF12">
    <property type="entry name" value="BIOPOLYMER TRANSPORT PROTEIN EXBD"/>
    <property type="match status" value="1"/>
</dbReference>
<evidence type="ECO:0000256" key="4">
    <source>
        <dbReference type="ARBA" id="ARBA00011471"/>
    </source>
</evidence>
<evidence type="ECO:0000256" key="6">
    <source>
        <dbReference type="ARBA" id="ARBA00022475"/>
    </source>
</evidence>
<keyword evidence="15" id="KW-1185">Reference proteome</keyword>
<evidence type="ECO:0000256" key="8">
    <source>
        <dbReference type="ARBA" id="ARBA00022692"/>
    </source>
</evidence>
<evidence type="ECO:0000313" key="15">
    <source>
        <dbReference type="Proteomes" id="UP001160550"/>
    </source>
</evidence>
<keyword evidence="9 12" id="KW-0653">Protein transport</keyword>
<feature type="transmembrane region" description="Helical" evidence="13">
    <location>
        <begin position="6"/>
        <end position="27"/>
    </location>
</feature>
<dbReference type="Pfam" id="PF02472">
    <property type="entry name" value="ExbD"/>
    <property type="match status" value="1"/>
</dbReference>
<dbReference type="Proteomes" id="UP001160550">
    <property type="component" value="Unassembled WGS sequence"/>
</dbReference>
<sequence>MAEINIIPLCDVLLVLLIIFMVTAPALSRSIDLDLPQASPPDRQPAAPVTLRIAASGELFWNGEDTSRTQLLARMREAARGGVETQPMLQIDAAGDADYQAVVQVLAEAERAGLARIGFLRQ</sequence>
<evidence type="ECO:0000256" key="2">
    <source>
        <dbReference type="ARBA" id="ARBA00004249"/>
    </source>
</evidence>